<feature type="region of interest" description="Disordered" evidence="1">
    <location>
        <begin position="1"/>
        <end position="74"/>
    </location>
</feature>
<comment type="caution">
    <text evidence="2">The sequence shown here is derived from an EMBL/GenBank/DDBJ whole genome shotgun (WGS) entry which is preliminary data.</text>
</comment>
<evidence type="ECO:0000256" key="1">
    <source>
        <dbReference type="SAM" id="MobiDB-lite"/>
    </source>
</evidence>
<sequence length="209" mass="22495">MSFTLAPMSGVGGAASGDGDDANQRQGPGTLSDQELHQSNDETTSTDASGTDASGTDQRRIKKKTGRPVRQYETKSRAKVFLQTQYKGEKSLISFSHGTPFRMGDQVEEVISPITKEDVKGAVQEAISPLVREMRSSEAAATAAATARPNCDKWFHADCLGFPGLGEGDVASMPDFYCDIHLAFGRSKKKVSNVYEDQPRGTSNGRGKK</sequence>
<dbReference type="InterPro" id="IPR011011">
    <property type="entry name" value="Znf_FYVE_PHD"/>
</dbReference>
<dbReference type="Proteomes" id="UP000198287">
    <property type="component" value="Unassembled WGS sequence"/>
</dbReference>
<proteinExistence type="predicted"/>
<keyword evidence="3" id="KW-1185">Reference proteome</keyword>
<name>A0A226D8B4_FOLCA</name>
<accession>A0A226D8B4</accession>
<dbReference type="AlphaFoldDB" id="A0A226D8B4"/>
<organism evidence="2 3">
    <name type="scientific">Folsomia candida</name>
    <name type="common">Springtail</name>
    <dbReference type="NCBI Taxonomy" id="158441"/>
    <lineage>
        <taxon>Eukaryota</taxon>
        <taxon>Metazoa</taxon>
        <taxon>Ecdysozoa</taxon>
        <taxon>Arthropoda</taxon>
        <taxon>Hexapoda</taxon>
        <taxon>Collembola</taxon>
        <taxon>Entomobryomorpha</taxon>
        <taxon>Isotomoidea</taxon>
        <taxon>Isotomidae</taxon>
        <taxon>Proisotominae</taxon>
        <taxon>Folsomia</taxon>
    </lineage>
</organism>
<evidence type="ECO:0000313" key="2">
    <source>
        <dbReference type="EMBL" id="OXA41459.1"/>
    </source>
</evidence>
<dbReference type="EMBL" id="LNIX01000029">
    <property type="protein sequence ID" value="OXA41459.1"/>
    <property type="molecule type" value="Genomic_DNA"/>
</dbReference>
<reference evidence="2 3" key="1">
    <citation type="submission" date="2015-12" db="EMBL/GenBank/DDBJ databases">
        <title>The genome of Folsomia candida.</title>
        <authorList>
            <person name="Faddeeva A."/>
            <person name="Derks M.F."/>
            <person name="Anvar Y."/>
            <person name="Smit S."/>
            <person name="Van Straalen N."/>
            <person name="Roelofs D."/>
        </authorList>
    </citation>
    <scope>NUCLEOTIDE SEQUENCE [LARGE SCALE GENOMIC DNA]</scope>
    <source>
        <strain evidence="2 3">VU population</strain>
        <tissue evidence="2">Whole body</tissue>
    </source>
</reference>
<dbReference type="SUPFAM" id="SSF57903">
    <property type="entry name" value="FYVE/PHD zinc finger"/>
    <property type="match status" value="1"/>
</dbReference>
<feature type="compositionally biased region" description="Polar residues" evidence="1">
    <location>
        <begin position="24"/>
        <end position="33"/>
    </location>
</feature>
<dbReference type="OrthoDB" id="10646833at2759"/>
<feature type="compositionally biased region" description="Low complexity" evidence="1">
    <location>
        <begin position="43"/>
        <end position="56"/>
    </location>
</feature>
<protein>
    <submittedName>
        <fullName evidence="2">Uncharacterized protein</fullName>
    </submittedName>
</protein>
<gene>
    <name evidence="2" type="ORF">Fcan01_23685</name>
</gene>
<evidence type="ECO:0000313" key="3">
    <source>
        <dbReference type="Proteomes" id="UP000198287"/>
    </source>
</evidence>